<dbReference type="PANTHER" id="PTHR21274">
    <property type="entry name" value="MECKELIN"/>
    <property type="match status" value="1"/>
</dbReference>
<dbReference type="Proteomes" id="UP000887565">
    <property type="component" value="Unplaced"/>
</dbReference>
<protein>
    <submittedName>
        <fullName evidence="2">Uncharacterized protein</fullName>
    </submittedName>
</protein>
<dbReference type="GO" id="GO:0060271">
    <property type="term" value="P:cilium assembly"/>
    <property type="evidence" value="ECO:0007669"/>
    <property type="project" value="InterPro"/>
</dbReference>
<dbReference type="Pfam" id="PF09773">
    <property type="entry name" value="Meckelin"/>
    <property type="match status" value="1"/>
</dbReference>
<accession>A0A915L6J3</accession>
<proteinExistence type="predicted"/>
<reference evidence="2" key="1">
    <citation type="submission" date="2022-11" db="UniProtKB">
        <authorList>
            <consortium name="WormBaseParasite"/>
        </authorList>
    </citation>
    <scope>IDENTIFICATION</scope>
</reference>
<dbReference type="PANTHER" id="PTHR21274:SF0">
    <property type="entry name" value="MECKELIN"/>
    <property type="match status" value="1"/>
</dbReference>
<dbReference type="AlphaFoldDB" id="A0A915L6J3"/>
<keyword evidence="1" id="KW-1185">Reference proteome</keyword>
<name>A0A915L6J3_ROMCU</name>
<evidence type="ECO:0000313" key="1">
    <source>
        <dbReference type="Proteomes" id="UP000887565"/>
    </source>
</evidence>
<sequence length="85" mass="9628">MNGKIFPPLMTVKYADAQTDQSSLNLQFTLSVQYSMDTKRHEKDIEITMATLCSFGVLWSALKLWSCSKRSGKTAPDVTCKYDKK</sequence>
<dbReference type="InterPro" id="IPR019170">
    <property type="entry name" value="Meckelin"/>
</dbReference>
<evidence type="ECO:0000313" key="2">
    <source>
        <dbReference type="WBParaSite" id="nRc.2.0.1.t45370-RA"/>
    </source>
</evidence>
<dbReference type="WBParaSite" id="nRc.2.0.1.t45370-RA">
    <property type="protein sequence ID" value="nRc.2.0.1.t45370-RA"/>
    <property type="gene ID" value="nRc.2.0.1.g45370"/>
</dbReference>
<dbReference type="GO" id="GO:0036038">
    <property type="term" value="C:MKS complex"/>
    <property type="evidence" value="ECO:0007669"/>
    <property type="project" value="InterPro"/>
</dbReference>
<organism evidence="1 2">
    <name type="scientific">Romanomermis culicivorax</name>
    <name type="common">Nematode worm</name>
    <dbReference type="NCBI Taxonomy" id="13658"/>
    <lineage>
        <taxon>Eukaryota</taxon>
        <taxon>Metazoa</taxon>
        <taxon>Ecdysozoa</taxon>
        <taxon>Nematoda</taxon>
        <taxon>Enoplea</taxon>
        <taxon>Dorylaimia</taxon>
        <taxon>Mermithida</taxon>
        <taxon>Mermithoidea</taxon>
        <taxon>Mermithidae</taxon>
        <taxon>Romanomermis</taxon>
    </lineage>
</organism>